<organism evidence="1 2">
    <name type="scientific">Penstemon smallii</name>
    <dbReference type="NCBI Taxonomy" id="265156"/>
    <lineage>
        <taxon>Eukaryota</taxon>
        <taxon>Viridiplantae</taxon>
        <taxon>Streptophyta</taxon>
        <taxon>Embryophyta</taxon>
        <taxon>Tracheophyta</taxon>
        <taxon>Spermatophyta</taxon>
        <taxon>Magnoliopsida</taxon>
        <taxon>eudicotyledons</taxon>
        <taxon>Gunneridae</taxon>
        <taxon>Pentapetalae</taxon>
        <taxon>asterids</taxon>
        <taxon>lamiids</taxon>
        <taxon>Lamiales</taxon>
        <taxon>Plantaginaceae</taxon>
        <taxon>Cheloneae</taxon>
        <taxon>Penstemon</taxon>
    </lineage>
</organism>
<keyword evidence="2" id="KW-1185">Reference proteome</keyword>
<gene>
    <name evidence="1" type="ORF">ACJIZ3_011836</name>
</gene>
<dbReference type="AlphaFoldDB" id="A0ABD3UK96"/>
<dbReference type="Proteomes" id="UP001634393">
    <property type="component" value="Unassembled WGS sequence"/>
</dbReference>
<dbReference type="EMBL" id="JBJXBP010000001">
    <property type="protein sequence ID" value="KAL3849954.1"/>
    <property type="molecule type" value="Genomic_DNA"/>
</dbReference>
<proteinExistence type="predicted"/>
<protein>
    <submittedName>
        <fullName evidence="1">Uncharacterized protein</fullName>
    </submittedName>
</protein>
<accession>A0ABD3UK96</accession>
<name>A0ABD3UK96_9LAMI</name>
<evidence type="ECO:0000313" key="1">
    <source>
        <dbReference type="EMBL" id="KAL3849954.1"/>
    </source>
</evidence>
<comment type="caution">
    <text evidence="1">The sequence shown here is derived from an EMBL/GenBank/DDBJ whole genome shotgun (WGS) entry which is preliminary data.</text>
</comment>
<sequence>MLKNSLKTFIVSSIRLTGTPWLITCIYNIK</sequence>
<reference evidence="1 2" key="1">
    <citation type="submission" date="2024-12" db="EMBL/GenBank/DDBJ databases">
        <title>The unique morphological basis and parallel evolutionary history of personate flowers in Penstemon.</title>
        <authorList>
            <person name="Depatie T.H."/>
            <person name="Wessinger C.A."/>
        </authorList>
    </citation>
    <scope>NUCLEOTIDE SEQUENCE [LARGE SCALE GENOMIC DNA]</scope>
    <source>
        <strain evidence="1">WTNN_2</strain>
        <tissue evidence="1">Leaf</tissue>
    </source>
</reference>
<evidence type="ECO:0000313" key="2">
    <source>
        <dbReference type="Proteomes" id="UP001634393"/>
    </source>
</evidence>